<reference evidence="2 3" key="1">
    <citation type="submission" date="2018-10" db="EMBL/GenBank/DDBJ databases">
        <title>A high-quality apple genome assembly.</title>
        <authorList>
            <person name="Hu J."/>
        </authorList>
    </citation>
    <scope>NUCLEOTIDE SEQUENCE [LARGE SCALE GENOMIC DNA]</scope>
    <source>
        <strain evidence="3">cv. HFTH1</strain>
        <tissue evidence="2">Young leaf</tissue>
    </source>
</reference>
<accession>A0A498KHX8</accession>
<gene>
    <name evidence="2" type="ORF">DVH24_006429</name>
</gene>
<name>A0A498KHX8_MALDO</name>
<proteinExistence type="predicted"/>
<evidence type="ECO:0000256" key="1">
    <source>
        <dbReference type="SAM" id="MobiDB-lite"/>
    </source>
</evidence>
<sequence>MLSISPERLDGIVETVRLDIYTMTPRGSRSHSSLESGLSPYHLLPFTHRQSTQQKPKSHLNPTSKSNKNPETRTYPPPIPQSLRKKSKTKVENFEEPEEEIKPTLGSLFKTERLLSSSGLWEKIMDGEDCGGGKKKECFVLKCYNFMFHRCGTSRSRGSEAERKFTQNSSHGTTCSTSFRRTKHGTERLVSLRSVPSHVPNST</sequence>
<organism evidence="2 3">
    <name type="scientific">Malus domestica</name>
    <name type="common">Apple</name>
    <name type="synonym">Pyrus malus</name>
    <dbReference type="NCBI Taxonomy" id="3750"/>
    <lineage>
        <taxon>Eukaryota</taxon>
        <taxon>Viridiplantae</taxon>
        <taxon>Streptophyta</taxon>
        <taxon>Embryophyta</taxon>
        <taxon>Tracheophyta</taxon>
        <taxon>Spermatophyta</taxon>
        <taxon>Magnoliopsida</taxon>
        <taxon>eudicotyledons</taxon>
        <taxon>Gunneridae</taxon>
        <taxon>Pentapetalae</taxon>
        <taxon>rosids</taxon>
        <taxon>fabids</taxon>
        <taxon>Rosales</taxon>
        <taxon>Rosaceae</taxon>
        <taxon>Amygdaloideae</taxon>
        <taxon>Maleae</taxon>
        <taxon>Malus</taxon>
    </lineage>
</organism>
<evidence type="ECO:0000313" key="3">
    <source>
        <dbReference type="Proteomes" id="UP000290289"/>
    </source>
</evidence>
<dbReference type="EMBL" id="RDQH01000328">
    <property type="protein sequence ID" value="RXI05172.1"/>
    <property type="molecule type" value="Genomic_DNA"/>
</dbReference>
<evidence type="ECO:0000313" key="2">
    <source>
        <dbReference type="EMBL" id="RXI05172.1"/>
    </source>
</evidence>
<protein>
    <submittedName>
        <fullName evidence="2">Uncharacterized protein</fullName>
    </submittedName>
</protein>
<feature type="compositionally biased region" description="Polar residues" evidence="1">
    <location>
        <begin position="49"/>
        <end position="69"/>
    </location>
</feature>
<dbReference type="AlphaFoldDB" id="A0A498KHX8"/>
<keyword evidence="3" id="KW-1185">Reference proteome</keyword>
<feature type="region of interest" description="Disordered" evidence="1">
    <location>
        <begin position="49"/>
        <end position="99"/>
    </location>
</feature>
<comment type="caution">
    <text evidence="2">The sequence shown here is derived from an EMBL/GenBank/DDBJ whole genome shotgun (WGS) entry which is preliminary data.</text>
</comment>
<dbReference type="Proteomes" id="UP000290289">
    <property type="component" value="Chromosome 2"/>
</dbReference>